<evidence type="ECO:0000313" key="2">
    <source>
        <dbReference type="Proteomes" id="UP000292958"/>
    </source>
</evidence>
<name>A0A4Q7YNN4_9BACT</name>
<sequence>MFYIDSTVDEHGAALDASILENVAARMPCFLLIPEEHTEKHCAYSAPFQSFLFHGDIGTAKDVFYVYPNAFRVNMVNDVNSEKLAAARQQLGAAVTHGDVLIVHGD</sequence>
<evidence type="ECO:0000313" key="1">
    <source>
        <dbReference type="EMBL" id="RZU38958.1"/>
    </source>
</evidence>
<accession>A0A4Q7YNN4</accession>
<proteinExistence type="predicted"/>
<gene>
    <name evidence="1" type="ORF">BDD14_0273</name>
</gene>
<dbReference type="EMBL" id="SHKW01000001">
    <property type="protein sequence ID" value="RZU38958.1"/>
    <property type="molecule type" value="Genomic_DNA"/>
</dbReference>
<comment type="caution">
    <text evidence="1">The sequence shown here is derived from an EMBL/GenBank/DDBJ whole genome shotgun (WGS) entry which is preliminary data.</text>
</comment>
<dbReference type="AlphaFoldDB" id="A0A4Q7YNN4"/>
<dbReference type="Proteomes" id="UP000292958">
    <property type="component" value="Unassembled WGS sequence"/>
</dbReference>
<keyword evidence="2" id="KW-1185">Reference proteome</keyword>
<dbReference type="RefSeq" id="WP_130417242.1">
    <property type="nucleotide sequence ID" value="NZ_SHKW01000001.1"/>
</dbReference>
<protein>
    <submittedName>
        <fullName evidence="1">Uncharacterized protein</fullName>
    </submittedName>
</protein>
<organism evidence="1 2">
    <name type="scientific">Edaphobacter modestus</name>
    <dbReference type="NCBI Taxonomy" id="388466"/>
    <lineage>
        <taxon>Bacteria</taxon>
        <taxon>Pseudomonadati</taxon>
        <taxon>Acidobacteriota</taxon>
        <taxon>Terriglobia</taxon>
        <taxon>Terriglobales</taxon>
        <taxon>Acidobacteriaceae</taxon>
        <taxon>Edaphobacter</taxon>
    </lineage>
</organism>
<reference evidence="1 2" key="1">
    <citation type="submission" date="2019-02" db="EMBL/GenBank/DDBJ databases">
        <title>Genomic Encyclopedia of Archaeal and Bacterial Type Strains, Phase II (KMG-II): from individual species to whole genera.</title>
        <authorList>
            <person name="Goeker M."/>
        </authorList>
    </citation>
    <scope>NUCLEOTIDE SEQUENCE [LARGE SCALE GENOMIC DNA]</scope>
    <source>
        <strain evidence="1 2">DSM 18101</strain>
    </source>
</reference>